<evidence type="ECO:0000313" key="9">
    <source>
        <dbReference type="EMBL" id="EYU36709.1"/>
    </source>
</evidence>
<feature type="chain" id="PRO_5001504585" description="BURP domain-containing protein" evidence="7">
    <location>
        <begin position="23"/>
        <end position="267"/>
    </location>
</feature>
<evidence type="ECO:0000256" key="2">
    <source>
        <dbReference type="ARBA" id="ARBA00004271"/>
    </source>
</evidence>
<evidence type="ECO:0000256" key="5">
    <source>
        <dbReference type="ARBA" id="ARBA00022729"/>
    </source>
</evidence>
<gene>
    <name evidence="9" type="ORF">MIMGU_mgv1a024306mg</name>
</gene>
<organism evidence="9 10">
    <name type="scientific">Erythranthe guttata</name>
    <name type="common">Yellow monkey flower</name>
    <name type="synonym">Mimulus guttatus</name>
    <dbReference type="NCBI Taxonomy" id="4155"/>
    <lineage>
        <taxon>Eukaryota</taxon>
        <taxon>Viridiplantae</taxon>
        <taxon>Streptophyta</taxon>
        <taxon>Embryophyta</taxon>
        <taxon>Tracheophyta</taxon>
        <taxon>Spermatophyta</taxon>
        <taxon>Magnoliopsida</taxon>
        <taxon>eudicotyledons</taxon>
        <taxon>Gunneridae</taxon>
        <taxon>Pentapetalae</taxon>
        <taxon>asterids</taxon>
        <taxon>lamiids</taxon>
        <taxon>Lamiales</taxon>
        <taxon>Phrymaceae</taxon>
        <taxon>Erythranthe</taxon>
    </lineage>
</organism>
<dbReference type="SMART" id="SM01045">
    <property type="entry name" value="BURP"/>
    <property type="match status" value="1"/>
</dbReference>
<evidence type="ECO:0000256" key="4">
    <source>
        <dbReference type="ARBA" id="ARBA00022523"/>
    </source>
</evidence>
<accession>A0A022R9L6</accession>
<keyword evidence="3" id="KW-0134">Cell wall</keyword>
<dbReference type="EMBL" id="KI630592">
    <property type="protein sequence ID" value="EYU36709.1"/>
    <property type="molecule type" value="Genomic_DNA"/>
</dbReference>
<feature type="domain" description="BURP" evidence="8">
    <location>
        <begin position="48"/>
        <end position="266"/>
    </location>
</feature>
<dbReference type="InterPro" id="IPR004873">
    <property type="entry name" value="BURP_dom"/>
</dbReference>
<dbReference type="AlphaFoldDB" id="A0A022R9L6"/>
<evidence type="ECO:0000256" key="7">
    <source>
        <dbReference type="SAM" id="SignalP"/>
    </source>
</evidence>
<evidence type="ECO:0000259" key="8">
    <source>
        <dbReference type="PROSITE" id="PS51277"/>
    </source>
</evidence>
<keyword evidence="6" id="KW-0325">Glycoprotein</keyword>
<dbReference type="Proteomes" id="UP000030748">
    <property type="component" value="Unassembled WGS sequence"/>
</dbReference>
<keyword evidence="4" id="KW-0052">Apoplast</keyword>
<dbReference type="PROSITE" id="PS51277">
    <property type="entry name" value="BURP"/>
    <property type="match status" value="1"/>
</dbReference>
<comment type="subcellular location">
    <subcellularLocation>
        <location evidence="1">Secreted</location>
        <location evidence="1">Cell wall</location>
    </subcellularLocation>
    <subcellularLocation>
        <location evidence="2">Secreted</location>
        <location evidence="2">Extracellular space</location>
        <location evidence="2">Apoplast</location>
    </subcellularLocation>
</comment>
<evidence type="ECO:0000256" key="3">
    <source>
        <dbReference type="ARBA" id="ARBA00022512"/>
    </source>
</evidence>
<name>A0A022R9L6_ERYGU</name>
<dbReference type="eggNOG" id="ENOG502SNJX">
    <property type="taxonomic scope" value="Eukaryota"/>
</dbReference>
<evidence type="ECO:0000313" key="10">
    <source>
        <dbReference type="Proteomes" id="UP000030748"/>
    </source>
</evidence>
<dbReference type="InterPro" id="IPR051897">
    <property type="entry name" value="PG-associated_BURP"/>
</dbReference>
<dbReference type="PANTHER" id="PTHR31458">
    <property type="entry name" value="POLYGALACTURONASE 1 BETA-LIKE PROTEIN 2"/>
    <property type="match status" value="1"/>
</dbReference>
<reference evidence="9 10" key="1">
    <citation type="journal article" date="2013" name="Proc. Natl. Acad. Sci. U.S.A.">
        <title>Fine-scale variation in meiotic recombination in Mimulus inferred from population shotgun sequencing.</title>
        <authorList>
            <person name="Hellsten U."/>
            <person name="Wright K.M."/>
            <person name="Jenkins J."/>
            <person name="Shu S."/>
            <person name="Yuan Y."/>
            <person name="Wessler S.R."/>
            <person name="Schmutz J."/>
            <person name="Willis J.H."/>
            <person name="Rokhsar D.S."/>
        </authorList>
    </citation>
    <scope>NUCLEOTIDE SEQUENCE [LARGE SCALE GENOMIC DNA]</scope>
    <source>
        <strain evidence="10">cv. DUN x IM62</strain>
    </source>
</reference>
<sequence length="267" mass="29190">MAAILFLSLNLFFSSFVTITLASSSSSPTIASDQLKFCGIKTEDPFSFFRMSVLKNGNLVHLPHLQETLPDRAFLPEKMASRIPLNYTAISRIFPDSDVTGKTKATIQTTLGYCNAAAIRGETKSCPRSLEEMVGFARVTLGGGGDKKKVVALTSKSTVGSNSIAKIGKIKEYGGGAGEKIVACHEAFLPFAAYYCHLLTSTRLYMVDFVDRETGSKVVNMMLGICHMDTSHWPKEHVAFKILKFGPGEGEACHWFTQLDLAWISNV</sequence>
<keyword evidence="10" id="KW-1185">Reference proteome</keyword>
<keyword evidence="3" id="KW-0964">Secreted</keyword>
<dbReference type="PANTHER" id="PTHR31458:SF16">
    <property type="entry name" value="BURP DOMAIN-CONTAINING PROTEIN"/>
    <property type="match status" value="1"/>
</dbReference>
<keyword evidence="5 7" id="KW-0732">Signal</keyword>
<dbReference type="STRING" id="4155.A0A022R9L6"/>
<dbReference type="Pfam" id="PF03181">
    <property type="entry name" value="BURP"/>
    <property type="match status" value="1"/>
</dbReference>
<dbReference type="GO" id="GO:0048046">
    <property type="term" value="C:apoplast"/>
    <property type="evidence" value="ECO:0007669"/>
    <property type="project" value="UniProtKB-SubCell"/>
</dbReference>
<evidence type="ECO:0000256" key="6">
    <source>
        <dbReference type="ARBA" id="ARBA00023180"/>
    </source>
</evidence>
<evidence type="ECO:0000256" key="1">
    <source>
        <dbReference type="ARBA" id="ARBA00004191"/>
    </source>
</evidence>
<protein>
    <recommendedName>
        <fullName evidence="8">BURP domain-containing protein</fullName>
    </recommendedName>
</protein>
<feature type="signal peptide" evidence="7">
    <location>
        <begin position="1"/>
        <end position="22"/>
    </location>
</feature>
<proteinExistence type="predicted"/>